<dbReference type="Gene3D" id="1.50.10.20">
    <property type="match status" value="1"/>
</dbReference>
<organism evidence="1 2">
    <name type="scientific">Caldanaerobacter subterraneus</name>
    <dbReference type="NCBI Taxonomy" id="911092"/>
    <lineage>
        <taxon>Bacteria</taxon>
        <taxon>Bacillati</taxon>
        <taxon>Bacillota</taxon>
        <taxon>Clostridia</taxon>
        <taxon>Thermoanaerobacterales</taxon>
        <taxon>Thermoanaerobacteraceae</taxon>
        <taxon>Caldanaerobacter</taxon>
    </lineage>
</organism>
<evidence type="ECO:0000313" key="2">
    <source>
        <dbReference type="Proteomes" id="UP000294886"/>
    </source>
</evidence>
<proteinExistence type="predicted"/>
<comment type="caution">
    <text evidence="1">The sequence shown here is derived from an EMBL/GenBank/DDBJ whole genome shotgun (WGS) entry which is preliminary data.</text>
</comment>
<evidence type="ECO:0008006" key="3">
    <source>
        <dbReference type="Google" id="ProtNLM"/>
    </source>
</evidence>
<name>A0A124FC93_9THEO</name>
<reference evidence="1 2" key="1">
    <citation type="submission" date="2019-03" db="EMBL/GenBank/DDBJ databases">
        <title>Genomic Encyclopedia of Type Strains, Phase IV (KMG-IV): sequencing the most valuable type-strain genomes for metagenomic binning, comparative biology and taxonomic classification.</title>
        <authorList>
            <person name="Goeker M."/>
        </authorList>
    </citation>
    <scope>NUCLEOTIDE SEQUENCE [LARGE SCALE GENOMIC DNA]</scope>
    <source>
        <strain evidence="1 2">DSM 13054</strain>
    </source>
</reference>
<dbReference type="EMBL" id="SLWU01000034">
    <property type="protein sequence ID" value="TCO56310.1"/>
    <property type="molecule type" value="Genomic_DNA"/>
</dbReference>
<dbReference type="SUPFAM" id="SSF48208">
    <property type="entry name" value="Six-hairpin glycosidases"/>
    <property type="match status" value="1"/>
</dbReference>
<dbReference type="Proteomes" id="UP000294886">
    <property type="component" value="Unassembled WGS sequence"/>
</dbReference>
<evidence type="ECO:0000313" key="1">
    <source>
        <dbReference type="EMBL" id="TCO56310.1"/>
    </source>
</evidence>
<dbReference type="InterPro" id="IPR008928">
    <property type="entry name" value="6-hairpin_glycosidase_sf"/>
</dbReference>
<dbReference type="AlphaFoldDB" id="A0A124FC93"/>
<dbReference type="GO" id="GO:0005975">
    <property type="term" value="P:carbohydrate metabolic process"/>
    <property type="evidence" value="ECO:0007669"/>
    <property type="project" value="InterPro"/>
</dbReference>
<sequence length="349" mass="40453">MRVATKYAHLFTLTDDTGIFQHSLYSIPDPSKGYTTDDNARAAIAATMLYQVYREEVYLSLLRRYLSFLIYAQNEEGFFKNFMNYNREFTEKKGSEDCFGRSLWALGYLLNVPFSDESYHNVAIRLLEKALFNVKKLYSLRGKAYSLIGLSLIYNSEAFEFDRGEIRDLVKSLSQDLLKSYYKNREENWKWFEDQMTYSNAILPWSLLKAYTVTKDEEVLRVAKESMDFLGSVTFKDGYFKPIGCKGWYKKGGKRAEFDEQPIEACESALMYIEAYRVFGEEEYLNKAKKCYRWFLGENSQNISLVDEETGGCYDGITEDGVNLNEGAESLISLIMTDMVVNHSSKVFK</sequence>
<gene>
    <name evidence="1" type="ORF">EV203_1345</name>
</gene>
<protein>
    <recommendedName>
        <fullName evidence="3">Glycosyltransferase</fullName>
    </recommendedName>
</protein>
<accession>A0A124FC93</accession>
<dbReference type="RefSeq" id="WP_132040760.1">
    <property type="nucleotide sequence ID" value="NZ_JBFNEK010000023.1"/>
</dbReference>